<dbReference type="EMBL" id="DSYK01000329">
    <property type="protein sequence ID" value="HGS21516.1"/>
    <property type="molecule type" value="Genomic_DNA"/>
</dbReference>
<comment type="caution">
    <text evidence="1">The sequence shown here is derived from an EMBL/GenBank/DDBJ whole genome shotgun (WGS) entry which is preliminary data.</text>
</comment>
<sequence>MGRHCDNLRKAARVASTLVHLFAYQAIVYQRPKVTKSVRKLPNTLLGQPKFLRRRGDGTFFLAVETMTSNKKTA</sequence>
<protein>
    <submittedName>
        <fullName evidence="1">Uncharacterized protein</fullName>
    </submittedName>
</protein>
<organism evidence="1">
    <name type="scientific">Anaerolinea thermolimosa</name>
    <dbReference type="NCBI Taxonomy" id="229919"/>
    <lineage>
        <taxon>Bacteria</taxon>
        <taxon>Bacillati</taxon>
        <taxon>Chloroflexota</taxon>
        <taxon>Anaerolineae</taxon>
        <taxon>Anaerolineales</taxon>
        <taxon>Anaerolineaceae</taxon>
        <taxon>Anaerolinea</taxon>
    </lineage>
</organism>
<accession>A0A7C4KHF0</accession>
<gene>
    <name evidence="1" type="ORF">ENT37_06580</name>
</gene>
<proteinExistence type="predicted"/>
<reference evidence="1" key="1">
    <citation type="journal article" date="2020" name="mSystems">
        <title>Genome- and Community-Level Interaction Insights into Carbon Utilization and Element Cycling Functions of Hydrothermarchaeota in Hydrothermal Sediment.</title>
        <authorList>
            <person name="Zhou Z."/>
            <person name="Liu Y."/>
            <person name="Xu W."/>
            <person name="Pan J."/>
            <person name="Luo Z.H."/>
            <person name="Li M."/>
        </authorList>
    </citation>
    <scope>NUCLEOTIDE SEQUENCE [LARGE SCALE GENOMIC DNA]</scope>
    <source>
        <strain evidence="1">SpSt-573</strain>
    </source>
</reference>
<dbReference type="AlphaFoldDB" id="A0A7C4KHF0"/>
<name>A0A7C4KHF0_9CHLR</name>
<evidence type="ECO:0000313" key="1">
    <source>
        <dbReference type="EMBL" id="HGS21516.1"/>
    </source>
</evidence>